<dbReference type="Gene3D" id="3.20.20.80">
    <property type="entry name" value="Glycosidases"/>
    <property type="match status" value="1"/>
</dbReference>
<dbReference type="Proteomes" id="UP000054925">
    <property type="component" value="Unassembled WGS sequence"/>
</dbReference>
<keyword evidence="2" id="KW-1185">Reference proteome</keyword>
<dbReference type="SUPFAM" id="SSF51445">
    <property type="entry name" value="(Trans)glycosidases"/>
    <property type="match status" value="1"/>
</dbReference>
<organism evidence="1 2">
    <name type="scientific">Caballeronia terrestris</name>
    <dbReference type="NCBI Taxonomy" id="1226301"/>
    <lineage>
        <taxon>Bacteria</taxon>
        <taxon>Pseudomonadati</taxon>
        <taxon>Pseudomonadota</taxon>
        <taxon>Betaproteobacteria</taxon>
        <taxon>Burkholderiales</taxon>
        <taxon>Burkholderiaceae</taxon>
        <taxon>Caballeronia</taxon>
    </lineage>
</organism>
<dbReference type="InterPro" id="IPR017853">
    <property type="entry name" value="GH"/>
</dbReference>
<name>A0A158JZS9_9BURK</name>
<comment type="caution">
    <text evidence="1">The sequence shown here is derived from an EMBL/GenBank/DDBJ whole genome shotgun (WGS) entry which is preliminary data.</text>
</comment>
<accession>A0A158JZS9</accession>
<evidence type="ECO:0000313" key="1">
    <source>
        <dbReference type="EMBL" id="SAL73720.1"/>
    </source>
</evidence>
<protein>
    <submittedName>
        <fullName evidence="1">Uncharacterized protein</fullName>
    </submittedName>
</protein>
<reference evidence="1" key="1">
    <citation type="submission" date="2016-01" db="EMBL/GenBank/DDBJ databases">
        <authorList>
            <person name="Peeters C."/>
        </authorList>
    </citation>
    <scope>NUCLEOTIDE SEQUENCE [LARGE SCALE GENOMIC DNA]</scope>
    <source>
        <strain evidence="1">LMG 22937</strain>
    </source>
</reference>
<gene>
    <name evidence="1" type="ORF">AWB67_04476</name>
</gene>
<dbReference type="AlphaFoldDB" id="A0A158JZS9"/>
<sequence>MEVKKAHLYCPTVFVPPNLPTPMNVQTLDQQETLSPFDRRKFLSTLLAGAGGAALQMSGGNALGALATTAKAVSPTHDYFYGMNGHLAWTSGLLSLVSPATQLTLLKDLGVTCYRCDVADGGMASILALALDTTFADAGVAILPVLNPMSANWDSNSSESAAYQLGYDLAVRCTKPLAGRVRYIECGNELDVSLKTGGDGSNFYNWDAGQWPSFRGAIRGMIDGVKSVDASINCGVNVGIPLAYGALQMLWNGISPNGTASGRSGASYLRWDFTTYHWYHSSGDIQCGWKDGACVDVLQILKDSFGKPIWLTEWGWTGGKDYGQDAADYVTTALTQYRSLKDKYDIQSVMMYSLIDSRYGLIKPGDMVKNPAYSAFKNFVASNPV</sequence>
<evidence type="ECO:0000313" key="2">
    <source>
        <dbReference type="Proteomes" id="UP000054925"/>
    </source>
</evidence>
<dbReference type="EMBL" id="FCOL02000030">
    <property type="protein sequence ID" value="SAL73720.1"/>
    <property type="molecule type" value="Genomic_DNA"/>
</dbReference>
<proteinExistence type="predicted"/>